<dbReference type="Proteomes" id="UP000193920">
    <property type="component" value="Unassembled WGS sequence"/>
</dbReference>
<dbReference type="Pfam" id="PF25116">
    <property type="entry name" value="CBM87_Agd3"/>
    <property type="match status" value="1"/>
</dbReference>
<dbReference type="AlphaFoldDB" id="A0A1Y2FR74"/>
<feature type="domain" description="Agd3 CBM87" evidence="2">
    <location>
        <begin position="2"/>
        <end position="220"/>
    </location>
</feature>
<sequence length="666" mass="76489">MRALVLTTEKYIEYDNLIKEIFQGYGIPYDILAFNKNNIPKGNLTLTSSSGDPLYNLIVVNGGNLSYENSSHLWVSYLSPSQWAYLEEYEAKYNIRRVSVDSEVKASKFIDLCDPNERGTTVTDQKLIPADNDITKKIFSDTRVKISAPLDINNVYHGRIKIIDETHVKPFLYYKENDKKGAVAATIINYPNGREEMNFYFGFGSWSQSSIILCHLWLVWGTRNIFNGFRRVYFTAHIDDVFLSTGTVDMKENLVINKKGISFRTSTKDYDGIIKFQNSITKKMPSGSEFRVELAFNGNGILSKADPKKDLSVDTERYVDIEYVKKPGTGDKRWPTENYKLDISSSELKNDPLFAYFRNNRSKQKEFFWSSHTFTHENLDNASRSDVDNEIRVNIEMAKKLRLHDKKWWSGHSIITPQISGLHNKDALEVFKKYGINSAIGDLSRHAIINNENPYLPYFTTKKSSNLEGFPIIPRSPTEIYFMCTTKDENTWMYNHIYKSVNGKDLTWDEIMERESKRTLLLLTKLRHEAHQFHQSNLRNEDTGASLLEQWVTPIVNTYNKYVEWPLISIKLDSSAEEFVKRANLESCGQVVKLIIDKNKVTKISVSATKGDCIIPVTVPVKVRKSSLPSGATLEQIGKDPLTIWVPVKKGETKTIKLRRGVDWKN</sequence>
<evidence type="ECO:0000259" key="2">
    <source>
        <dbReference type="Pfam" id="PF25116"/>
    </source>
</evidence>
<evidence type="ECO:0000313" key="5">
    <source>
        <dbReference type="Proteomes" id="UP000193920"/>
    </source>
</evidence>
<dbReference type="GO" id="GO:0031505">
    <property type="term" value="P:fungal-type cell wall organization"/>
    <property type="evidence" value="ECO:0007669"/>
    <property type="project" value="TreeGrafter"/>
</dbReference>
<dbReference type="PANTHER" id="PTHR31002">
    <property type="entry name" value="SERIPAUPERIN"/>
    <property type="match status" value="1"/>
</dbReference>
<dbReference type="EMBL" id="MCOG01000004">
    <property type="protein sequence ID" value="ORY85215.1"/>
    <property type="molecule type" value="Genomic_DNA"/>
</dbReference>
<dbReference type="PANTHER" id="PTHR31002:SF34">
    <property type="entry name" value="CELL WALL PROTEIN CWP1-RELATED"/>
    <property type="match status" value="1"/>
</dbReference>
<protein>
    <submittedName>
        <fullName evidence="4">Uncharacterized protein</fullName>
    </submittedName>
</protein>
<proteinExistence type="predicted"/>
<organism evidence="4 5">
    <name type="scientific">Neocallimastix californiae</name>
    <dbReference type="NCBI Taxonomy" id="1754190"/>
    <lineage>
        <taxon>Eukaryota</taxon>
        <taxon>Fungi</taxon>
        <taxon>Fungi incertae sedis</taxon>
        <taxon>Chytridiomycota</taxon>
        <taxon>Chytridiomycota incertae sedis</taxon>
        <taxon>Neocallimastigomycetes</taxon>
        <taxon>Neocallimastigales</taxon>
        <taxon>Neocallimastigaceae</taxon>
        <taxon>Neocallimastix</taxon>
    </lineage>
</organism>
<feature type="domain" description="Agd3 deacetylase" evidence="1">
    <location>
        <begin position="235"/>
        <end position="590"/>
    </location>
</feature>
<evidence type="ECO:0000259" key="3">
    <source>
        <dbReference type="Pfam" id="PF25117"/>
    </source>
</evidence>
<dbReference type="GO" id="GO:0005199">
    <property type="term" value="F:structural constituent of cell wall"/>
    <property type="evidence" value="ECO:0007669"/>
    <property type="project" value="TreeGrafter"/>
</dbReference>
<name>A0A1Y2FR74_9FUNG</name>
<dbReference type="InterPro" id="IPR056827">
    <property type="entry name" value="CBM87_Agd3"/>
</dbReference>
<dbReference type="STRING" id="1754190.A0A1Y2FR74"/>
<reference evidence="4 5" key="1">
    <citation type="submission" date="2016-08" db="EMBL/GenBank/DDBJ databases">
        <title>A Parts List for Fungal Cellulosomes Revealed by Comparative Genomics.</title>
        <authorList>
            <consortium name="DOE Joint Genome Institute"/>
            <person name="Haitjema C.H."/>
            <person name="Gilmore S.P."/>
            <person name="Henske J.K."/>
            <person name="Solomon K.V."/>
            <person name="De Groot R."/>
            <person name="Kuo A."/>
            <person name="Mondo S.J."/>
            <person name="Salamov A.A."/>
            <person name="Labutti K."/>
            <person name="Zhao Z."/>
            <person name="Chiniquy J."/>
            <person name="Barry K."/>
            <person name="Brewer H.M."/>
            <person name="Purvine S.O."/>
            <person name="Wright A.T."/>
            <person name="Boxma B."/>
            <person name="Van Alen T."/>
            <person name="Hackstein J.H."/>
            <person name="Baker S.E."/>
            <person name="Grigoriev I.V."/>
            <person name="O'Malley M.A."/>
        </authorList>
    </citation>
    <scope>NUCLEOTIDE SEQUENCE [LARGE SCALE GENOMIC DNA]</scope>
    <source>
        <strain evidence="4 5">G1</strain>
    </source>
</reference>
<dbReference type="InterPro" id="IPR056826">
    <property type="entry name" value="Agd3_CE"/>
</dbReference>
<evidence type="ECO:0000259" key="1">
    <source>
        <dbReference type="Pfam" id="PF25115"/>
    </source>
</evidence>
<dbReference type="GO" id="GO:0000324">
    <property type="term" value="C:fungal-type vacuole"/>
    <property type="evidence" value="ECO:0007669"/>
    <property type="project" value="TreeGrafter"/>
</dbReference>
<comment type="caution">
    <text evidence="4">The sequence shown here is derived from an EMBL/GenBank/DDBJ whole genome shotgun (WGS) entry which is preliminary data.</text>
</comment>
<dbReference type="GO" id="GO:0009277">
    <property type="term" value="C:fungal-type cell wall"/>
    <property type="evidence" value="ECO:0007669"/>
    <property type="project" value="TreeGrafter"/>
</dbReference>
<accession>A0A1Y2FR74</accession>
<dbReference type="OrthoDB" id="5151256at2759"/>
<gene>
    <name evidence="4" type="ORF">LY90DRAFT_697060</name>
</gene>
<dbReference type="Pfam" id="PF25117">
    <property type="entry name" value="Agd3_C"/>
    <property type="match status" value="1"/>
</dbReference>
<evidence type="ECO:0000313" key="4">
    <source>
        <dbReference type="EMBL" id="ORY85215.1"/>
    </source>
</evidence>
<dbReference type="InterPro" id="IPR056825">
    <property type="entry name" value="Agd3_C"/>
</dbReference>
<feature type="domain" description="Agd3 C-terminal" evidence="3">
    <location>
        <begin position="596"/>
        <end position="660"/>
    </location>
</feature>
<dbReference type="Pfam" id="PF25115">
    <property type="entry name" value="Agd3_CE"/>
    <property type="match status" value="1"/>
</dbReference>
<keyword evidence="5" id="KW-1185">Reference proteome</keyword>
<dbReference type="InterPro" id="IPR050788">
    <property type="entry name" value="Yeast_SRP1/TIP1_CWP"/>
</dbReference>